<dbReference type="InterPro" id="IPR003594">
    <property type="entry name" value="HATPase_dom"/>
</dbReference>
<reference evidence="13" key="1">
    <citation type="submission" date="2017-08" db="EMBL/GenBank/DDBJ databases">
        <title>Genomes of multiple Clavibacter strains from different subspecies.</title>
        <authorList>
            <person name="Yuan X.-K."/>
            <person name="Li X.-S."/>
            <person name="Nie J."/>
            <person name="De Boer S.H."/>
        </authorList>
    </citation>
    <scope>NUCLEOTIDE SEQUENCE [LARGE SCALE GENOMIC DNA]</scope>
    <source>
        <strain evidence="13">ATCC 33566</strain>
    </source>
</reference>
<feature type="domain" description="Histidine kinase" evidence="12">
    <location>
        <begin position="330"/>
        <end position="543"/>
    </location>
</feature>
<comment type="subcellular location">
    <subcellularLocation>
        <location evidence="2">Cell membrane</location>
    </subcellularLocation>
</comment>
<dbReference type="SUPFAM" id="SSF47384">
    <property type="entry name" value="Homodimeric domain of signal transducing histidine kinase"/>
    <property type="match status" value="1"/>
</dbReference>
<evidence type="ECO:0000259" key="12">
    <source>
        <dbReference type="PROSITE" id="PS50109"/>
    </source>
</evidence>
<comment type="catalytic activity">
    <reaction evidence="1">
        <text>ATP + protein L-histidine = ADP + protein N-phospho-L-histidine.</text>
        <dbReference type="EC" id="2.7.13.3"/>
    </reaction>
</comment>
<dbReference type="Pfam" id="PF00512">
    <property type="entry name" value="HisKA"/>
    <property type="match status" value="1"/>
</dbReference>
<sequence length="552" mass="56885">MVSPDATRTGGAGAERPPGFSRAQLPFLVSCAIVAVIVGVVEPSIERDPGFLGALALVGVATVLAVLRLVGVLPARLLIVVPALDLLAVAVIRDATAASIPSAALLVIFPLLWLVFAFPSGGVWVAVGGAVAISALPLVRDGGLPGTPSGWADLVGTPLLTALLVGAAAQAAALQRRARRDLAEATATQARLLDESREQTAMIRDVADAVDVGIVFFDADDRPVVRNAAVRSLLDLAGYDHVTGMAGHVYGSDRVTPVARDGRVLMEALYADKVHGPVYWVGEPGNQRALVLSVRAIGRRDGRLSGTVLGAYDVTDLAQAVQVRDEFLATVSHELRTPLTSIVGYLDLLDELHDTAELGIAAELAVIQRNVDQLSTIIGSLLAGADHAPALVRGPVDLSALVQAAVDAAASRAEERGLALASRVEPGVVVDGDAGSLAQVVEALVSNALTYTPSGRVDVTLAREGDDAVVAVADTGVGISEEDQRHVVDRFFRAQTARDGAVPGLGLGLSIAERTVTAHGGTLRIASRLGQGTRAVATLPATPRPDAAPAAP</sequence>
<keyword evidence="14" id="KW-1185">Reference proteome</keyword>
<evidence type="ECO:0000256" key="1">
    <source>
        <dbReference type="ARBA" id="ARBA00000085"/>
    </source>
</evidence>
<dbReference type="GO" id="GO:0000155">
    <property type="term" value="F:phosphorelay sensor kinase activity"/>
    <property type="evidence" value="ECO:0007669"/>
    <property type="project" value="InterPro"/>
</dbReference>
<dbReference type="GO" id="GO:0005524">
    <property type="term" value="F:ATP binding"/>
    <property type="evidence" value="ECO:0007669"/>
    <property type="project" value="UniProtKB-KW"/>
</dbReference>
<keyword evidence="8" id="KW-0067">ATP-binding</keyword>
<keyword evidence="11" id="KW-0812">Transmembrane</keyword>
<keyword evidence="11" id="KW-0472">Membrane</keyword>
<feature type="transmembrane region" description="Helical" evidence="11">
    <location>
        <begin position="23"/>
        <end position="41"/>
    </location>
</feature>
<evidence type="ECO:0000313" key="13">
    <source>
        <dbReference type="EMBL" id="OQJ64135.1"/>
    </source>
</evidence>
<comment type="caution">
    <text evidence="13">The sequence shown here is derived from an EMBL/GenBank/DDBJ whole genome shotgun (WGS) entry which is preliminary data.</text>
</comment>
<keyword evidence="6" id="KW-0547">Nucleotide-binding</keyword>
<keyword evidence="7 13" id="KW-0418">Kinase</keyword>
<evidence type="ECO:0000313" key="14">
    <source>
        <dbReference type="Proteomes" id="UP000215316"/>
    </source>
</evidence>
<evidence type="ECO:0000256" key="8">
    <source>
        <dbReference type="ARBA" id="ARBA00022840"/>
    </source>
</evidence>
<dbReference type="InterPro" id="IPR003661">
    <property type="entry name" value="HisK_dim/P_dom"/>
</dbReference>
<dbReference type="FunFam" id="3.30.565.10:FF:000006">
    <property type="entry name" value="Sensor histidine kinase WalK"/>
    <property type="match status" value="1"/>
</dbReference>
<dbReference type="InterPro" id="IPR036890">
    <property type="entry name" value="HATPase_C_sf"/>
</dbReference>
<feature type="transmembrane region" description="Helical" evidence="11">
    <location>
        <begin position="50"/>
        <end position="67"/>
    </location>
</feature>
<dbReference type="InterPro" id="IPR035965">
    <property type="entry name" value="PAS-like_dom_sf"/>
</dbReference>
<dbReference type="InterPro" id="IPR050351">
    <property type="entry name" value="BphY/WalK/GraS-like"/>
</dbReference>
<dbReference type="GO" id="GO:0030295">
    <property type="term" value="F:protein kinase activator activity"/>
    <property type="evidence" value="ECO:0007669"/>
    <property type="project" value="TreeGrafter"/>
</dbReference>
<dbReference type="InterPro" id="IPR036097">
    <property type="entry name" value="HisK_dim/P_sf"/>
</dbReference>
<dbReference type="AlphaFoldDB" id="A0A225CK83"/>
<gene>
    <name evidence="13" type="ORF">B5P24_14565</name>
</gene>
<dbReference type="EC" id="2.7.13.3" evidence="3"/>
<dbReference type="Gene3D" id="3.30.450.20">
    <property type="entry name" value="PAS domain"/>
    <property type="match status" value="1"/>
</dbReference>
<dbReference type="PROSITE" id="PS50109">
    <property type="entry name" value="HIS_KIN"/>
    <property type="match status" value="1"/>
</dbReference>
<dbReference type="InterPro" id="IPR004358">
    <property type="entry name" value="Sig_transdc_His_kin-like_C"/>
</dbReference>
<dbReference type="InterPro" id="IPR005467">
    <property type="entry name" value="His_kinase_dom"/>
</dbReference>
<keyword evidence="11" id="KW-1133">Transmembrane helix</keyword>
<accession>A0A225CK83</accession>
<dbReference type="Gene3D" id="1.10.287.130">
    <property type="match status" value="1"/>
</dbReference>
<evidence type="ECO:0000256" key="10">
    <source>
        <dbReference type="ARBA" id="ARBA00039401"/>
    </source>
</evidence>
<dbReference type="GO" id="GO:0007234">
    <property type="term" value="P:osmosensory signaling via phosphorelay pathway"/>
    <property type="evidence" value="ECO:0007669"/>
    <property type="project" value="TreeGrafter"/>
</dbReference>
<dbReference type="CDD" id="cd00075">
    <property type="entry name" value="HATPase"/>
    <property type="match status" value="1"/>
</dbReference>
<dbReference type="SMART" id="SM00388">
    <property type="entry name" value="HisKA"/>
    <property type="match status" value="1"/>
</dbReference>
<evidence type="ECO:0000256" key="2">
    <source>
        <dbReference type="ARBA" id="ARBA00004236"/>
    </source>
</evidence>
<evidence type="ECO:0000256" key="9">
    <source>
        <dbReference type="ARBA" id="ARBA00023012"/>
    </source>
</evidence>
<evidence type="ECO:0000256" key="5">
    <source>
        <dbReference type="ARBA" id="ARBA00022679"/>
    </source>
</evidence>
<evidence type="ECO:0000256" key="3">
    <source>
        <dbReference type="ARBA" id="ARBA00012438"/>
    </source>
</evidence>
<evidence type="ECO:0000256" key="4">
    <source>
        <dbReference type="ARBA" id="ARBA00022553"/>
    </source>
</evidence>
<dbReference type="RefSeq" id="WP_094130877.1">
    <property type="nucleotide sequence ID" value="NZ_CP040788.1"/>
</dbReference>
<dbReference type="OrthoDB" id="9757990at2"/>
<dbReference type="GO" id="GO:0000156">
    <property type="term" value="F:phosphorelay response regulator activity"/>
    <property type="evidence" value="ECO:0007669"/>
    <property type="project" value="TreeGrafter"/>
</dbReference>
<dbReference type="PANTHER" id="PTHR42878">
    <property type="entry name" value="TWO-COMPONENT HISTIDINE KINASE"/>
    <property type="match status" value="1"/>
</dbReference>
<dbReference type="PANTHER" id="PTHR42878:SF7">
    <property type="entry name" value="SENSOR HISTIDINE KINASE GLRK"/>
    <property type="match status" value="1"/>
</dbReference>
<feature type="transmembrane region" description="Helical" evidence="11">
    <location>
        <begin position="73"/>
        <end position="92"/>
    </location>
</feature>
<organism evidence="13 14">
    <name type="scientific">Clavibacter tessellarius</name>
    <dbReference type="NCBI Taxonomy" id="31965"/>
    <lineage>
        <taxon>Bacteria</taxon>
        <taxon>Bacillati</taxon>
        <taxon>Actinomycetota</taxon>
        <taxon>Actinomycetes</taxon>
        <taxon>Micrococcales</taxon>
        <taxon>Microbacteriaceae</taxon>
        <taxon>Clavibacter</taxon>
    </lineage>
</organism>
<dbReference type="Pfam" id="PF02518">
    <property type="entry name" value="HATPase_c"/>
    <property type="match status" value="1"/>
</dbReference>
<dbReference type="SUPFAM" id="SSF55785">
    <property type="entry name" value="PYP-like sensor domain (PAS domain)"/>
    <property type="match status" value="1"/>
</dbReference>
<dbReference type="GO" id="GO:0005886">
    <property type="term" value="C:plasma membrane"/>
    <property type="evidence" value="ECO:0007669"/>
    <property type="project" value="UniProtKB-SubCell"/>
</dbReference>
<dbReference type="PRINTS" id="PR00344">
    <property type="entry name" value="BCTRLSENSOR"/>
</dbReference>
<name>A0A225CK83_9MICO</name>
<dbReference type="SMART" id="SM00387">
    <property type="entry name" value="HATPase_c"/>
    <property type="match status" value="1"/>
</dbReference>
<feature type="transmembrane region" description="Helical" evidence="11">
    <location>
        <begin position="104"/>
        <end position="135"/>
    </location>
</feature>
<dbReference type="EMBL" id="MZMQ01000001">
    <property type="protein sequence ID" value="OQJ64135.1"/>
    <property type="molecule type" value="Genomic_DNA"/>
</dbReference>
<keyword evidence="9" id="KW-0902">Two-component regulatory system</keyword>
<evidence type="ECO:0000256" key="6">
    <source>
        <dbReference type="ARBA" id="ARBA00022741"/>
    </source>
</evidence>
<dbReference type="Gene3D" id="3.30.565.10">
    <property type="entry name" value="Histidine kinase-like ATPase, C-terminal domain"/>
    <property type="match status" value="1"/>
</dbReference>
<evidence type="ECO:0000256" key="7">
    <source>
        <dbReference type="ARBA" id="ARBA00022777"/>
    </source>
</evidence>
<dbReference type="SUPFAM" id="SSF55874">
    <property type="entry name" value="ATPase domain of HSP90 chaperone/DNA topoisomerase II/histidine kinase"/>
    <property type="match status" value="1"/>
</dbReference>
<keyword evidence="4" id="KW-0597">Phosphoprotein</keyword>
<proteinExistence type="predicted"/>
<dbReference type="CDD" id="cd00082">
    <property type="entry name" value="HisKA"/>
    <property type="match status" value="1"/>
</dbReference>
<dbReference type="Proteomes" id="UP000215316">
    <property type="component" value="Unassembled WGS sequence"/>
</dbReference>
<keyword evidence="5" id="KW-0808">Transferase</keyword>
<evidence type="ECO:0000256" key="11">
    <source>
        <dbReference type="SAM" id="Phobius"/>
    </source>
</evidence>
<protein>
    <recommendedName>
        <fullName evidence="10">Sensor-like histidine kinase SenX3</fullName>
        <ecNumber evidence="3">2.7.13.3</ecNumber>
    </recommendedName>
</protein>